<evidence type="ECO:0000256" key="5">
    <source>
        <dbReference type="ARBA" id="ARBA00023242"/>
    </source>
</evidence>
<feature type="region of interest" description="Disordered" evidence="7">
    <location>
        <begin position="398"/>
        <end position="439"/>
    </location>
</feature>
<keyword evidence="10" id="KW-1185">Reference proteome</keyword>
<feature type="compositionally biased region" description="Gly residues" evidence="7">
    <location>
        <begin position="853"/>
        <end position="862"/>
    </location>
</feature>
<dbReference type="EMBL" id="BRXU01000004">
    <property type="protein sequence ID" value="GLC51039.1"/>
    <property type="molecule type" value="Genomic_DNA"/>
</dbReference>
<name>A0A9W6BFB9_9CHLO</name>
<comment type="subcellular location">
    <subcellularLocation>
        <location evidence="1 6">Nucleus</location>
    </subcellularLocation>
</comment>
<reference evidence="9 10" key="1">
    <citation type="journal article" date="2023" name="Commun. Biol.">
        <title>Reorganization of the ancestral sex-determining regions during the evolution of trioecy in Pleodorina starrii.</title>
        <authorList>
            <person name="Takahashi K."/>
            <person name="Suzuki S."/>
            <person name="Kawai-Toyooka H."/>
            <person name="Yamamoto K."/>
            <person name="Hamaji T."/>
            <person name="Ootsuki R."/>
            <person name="Yamaguchi H."/>
            <person name="Kawachi M."/>
            <person name="Higashiyama T."/>
            <person name="Nozaki H."/>
        </authorList>
    </citation>
    <scope>NUCLEOTIDE SEQUENCE [LARGE SCALE GENOMIC DNA]</scope>
    <source>
        <strain evidence="9 10">NIES-4479</strain>
    </source>
</reference>
<evidence type="ECO:0000256" key="6">
    <source>
        <dbReference type="RuleBase" id="RU361124"/>
    </source>
</evidence>
<evidence type="ECO:0000256" key="3">
    <source>
        <dbReference type="ARBA" id="ARBA00023015"/>
    </source>
</evidence>
<keyword evidence="5 6" id="KW-0539">Nucleus</keyword>
<keyword evidence="4 6" id="KW-0804">Transcription</keyword>
<dbReference type="InterPro" id="IPR024943">
    <property type="entry name" value="Enhancer_polycomb"/>
</dbReference>
<feature type="compositionally biased region" description="Low complexity" evidence="7">
    <location>
        <begin position="810"/>
        <end position="852"/>
    </location>
</feature>
<feature type="compositionally biased region" description="Low complexity" evidence="7">
    <location>
        <begin position="863"/>
        <end position="876"/>
    </location>
</feature>
<dbReference type="GO" id="GO:0005634">
    <property type="term" value="C:nucleus"/>
    <property type="evidence" value="ECO:0007669"/>
    <property type="project" value="UniProtKB-SubCell"/>
</dbReference>
<feature type="compositionally biased region" description="Low complexity" evidence="7">
    <location>
        <begin position="774"/>
        <end position="800"/>
    </location>
</feature>
<sequence length="920" mass="93749">MATRTSIRPRPVDILRQLNIVRDVAELDKTDDLDAAQNQAPAAAFEQPPAGPQKKKKEVKEIPVPEVRIVPGYTREYLPLFRIPDTYIRGKGGVGWARDDYCEYDLDNEDEDWLEAFNGGGANRLSEEKFEQMLWRLETANAEANQRLMSEPGYATDWRMLPAAVAATGNMSRDEALSVLRKHTCARDPILHAVYDYWRGKRERLNKPVMRRLQAPTNPSDTNPYNVFRPRERVNRPQTRRRRENTQDCLDKMRQIRESMLKSLEMTELLTFREARKRDIHRLEVDMQRYQLARHHQPRHQLEAVEAEGAARLQETAARSRQGEARLRAYLDSAVSMGGPSASTSYDCPLRRALLRKRRRQEMEGCVNAEAVGRLPPPPLSPDDEMLILFTPDFTQLLGSSQQQPGAAGAAAAAATPPPGSPAAASANGGGGKPPLVTLPQGLDLRCVRPRVSRCGRTMLTRCDPLTLRPHSPTPQPGLPPLPGGPGGGGAVDLVTVGGLAARHPLLHSAQLPSLPWAASLDLDLLPEGIADKAALRAQRERRLNADRLNVATLRQTQQTLQQQAAGGMVGAASVAGAAAAAAAAAAAPPAPPPAAAVAAAPTGAAGASPALTQRPPPPPAVLSSGAPAGTLPHIPAQGAPSGTLPHVPPAAAPAAAPPPPPPGVAAAATPQPSVQPSASGQLTGAAAPPGSVPLQQQQPAPGSAGGQARKVQKVAGAAAGAAPAGAATPSGSAAASVGSAAVVRSPAPGAASVAAKQGAAAGAGPGSTPGGPPALAQAQPTPQPASSQSAGTPVAAATPVPTPAGAGGAAAAAPAPSAPPTAAGAASAATAAAAGAAAATPPGSAGGATPTPGGGTGGSPGTGPTAKKLLSASKAVAGPSSSAAAQLKRGPGRPPKAAKATPNGDAPPPSNTTVPMDML</sequence>
<dbReference type="PANTHER" id="PTHR14898">
    <property type="entry name" value="ENHANCER OF POLYCOMB"/>
    <property type="match status" value="1"/>
</dbReference>
<feature type="compositionally biased region" description="Polar residues" evidence="7">
    <location>
        <begin position="672"/>
        <end position="683"/>
    </location>
</feature>
<comment type="similarity">
    <text evidence="2 6">Belongs to the enhancer of polycomb family.</text>
</comment>
<dbReference type="OrthoDB" id="435275at2759"/>
<keyword evidence="3 6" id="KW-0805">Transcription regulation</keyword>
<proteinExistence type="inferred from homology"/>
<feature type="region of interest" description="Disordered" evidence="7">
    <location>
        <begin position="32"/>
        <end position="59"/>
    </location>
</feature>
<evidence type="ECO:0000259" key="8">
    <source>
        <dbReference type="Pfam" id="PF10513"/>
    </source>
</evidence>
<organism evidence="9 10">
    <name type="scientific">Pleodorina starrii</name>
    <dbReference type="NCBI Taxonomy" id="330485"/>
    <lineage>
        <taxon>Eukaryota</taxon>
        <taxon>Viridiplantae</taxon>
        <taxon>Chlorophyta</taxon>
        <taxon>core chlorophytes</taxon>
        <taxon>Chlorophyceae</taxon>
        <taxon>CS clade</taxon>
        <taxon>Chlamydomonadales</taxon>
        <taxon>Volvocaceae</taxon>
        <taxon>Pleodorina</taxon>
    </lineage>
</organism>
<dbReference type="InterPro" id="IPR019542">
    <property type="entry name" value="Enhancer_polycomb-like_N"/>
</dbReference>
<dbReference type="Pfam" id="PF10513">
    <property type="entry name" value="EPL1"/>
    <property type="match status" value="1"/>
</dbReference>
<dbReference type="GO" id="GO:0035267">
    <property type="term" value="C:NuA4 histone acetyltransferase complex"/>
    <property type="evidence" value="ECO:0007669"/>
    <property type="project" value="InterPro"/>
</dbReference>
<dbReference type="Proteomes" id="UP001165080">
    <property type="component" value="Unassembled WGS sequence"/>
</dbReference>
<feature type="compositionally biased region" description="Low complexity" evidence="7">
    <location>
        <begin position="35"/>
        <end position="48"/>
    </location>
</feature>
<comment type="caution">
    <text evidence="9">The sequence shown here is derived from an EMBL/GenBank/DDBJ whole genome shotgun (WGS) entry which is preliminary data.</text>
</comment>
<protein>
    <recommendedName>
        <fullName evidence="6">Enhancer of polycomb-like protein</fullName>
    </recommendedName>
</protein>
<dbReference type="GO" id="GO:0006357">
    <property type="term" value="P:regulation of transcription by RNA polymerase II"/>
    <property type="evidence" value="ECO:0007669"/>
    <property type="project" value="InterPro"/>
</dbReference>
<evidence type="ECO:0000256" key="1">
    <source>
        <dbReference type="ARBA" id="ARBA00004123"/>
    </source>
</evidence>
<evidence type="ECO:0000256" key="7">
    <source>
        <dbReference type="SAM" id="MobiDB-lite"/>
    </source>
</evidence>
<evidence type="ECO:0000313" key="10">
    <source>
        <dbReference type="Proteomes" id="UP001165080"/>
    </source>
</evidence>
<evidence type="ECO:0000256" key="2">
    <source>
        <dbReference type="ARBA" id="ARBA00008035"/>
    </source>
</evidence>
<feature type="compositionally biased region" description="Pro residues" evidence="7">
    <location>
        <begin position="647"/>
        <end position="664"/>
    </location>
</feature>
<feature type="compositionally biased region" description="Low complexity" evidence="7">
    <location>
        <begin position="694"/>
        <end position="761"/>
    </location>
</feature>
<feature type="domain" description="Enhancer of polycomb-like N-terminal" evidence="8">
    <location>
        <begin position="43"/>
        <end position="139"/>
    </location>
</feature>
<evidence type="ECO:0000313" key="9">
    <source>
        <dbReference type="EMBL" id="GLC51039.1"/>
    </source>
</evidence>
<accession>A0A9W6BFB9</accession>
<feature type="compositionally biased region" description="Low complexity" evidence="7">
    <location>
        <begin position="405"/>
        <end position="415"/>
    </location>
</feature>
<gene>
    <name evidence="9" type="primary">PLEST009835</name>
    <name evidence="9" type="ORF">PLESTB_000459500</name>
</gene>
<evidence type="ECO:0000256" key="4">
    <source>
        <dbReference type="ARBA" id="ARBA00023163"/>
    </source>
</evidence>
<feature type="region of interest" description="Disordered" evidence="7">
    <location>
        <begin position="607"/>
        <end position="920"/>
    </location>
</feature>
<dbReference type="AlphaFoldDB" id="A0A9W6BFB9"/>